<organism evidence="2 3">
    <name type="scientific">Vibrio penaeicida</name>
    <dbReference type="NCBI Taxonomy" id="104609"/>
    <lineage>
        <taxon>Bacteria</taxon>
        <taxon>Pseudomonadati</taxon>
        <taxon>Pseudomonadota</taxon>
        <taxon>Gammaproteobacteria</taxon>
        <taxon>Vibrionales</taxon>
        <taxon>Vibrionaceae</taxon>
        <taxon>Vibrio</taxon>
    </lineage>
</organism>
<keyword evidence="3" id="KW-1185">Reference proteome</keyword>
<feature type="signal peptide" evidence="1">
    <location>
        <begin position="1"/>
        <end position="23"/>
    </location>
</feature>
<sequence>MSIKGCSILAVFVVFIFQSVASAATFKEVQDCRAHLHFLVNDRLKSSPPQYPAGEIENIRQELKKYDDFIEQTIITPAIAEASNGDTSKYKEIGEKISKNKAILTTNLKKRFPENRIYIEQVLAIDTCSKAIRLKGEAKKSLDDAVSSMLRFGMQK</sequence>
<evidence type="ECO:0000313" key="3">
    <source>
        <dbReference type="Proteomes" id="UP001156690"/>
    </source>
</evidence>
<evidence type="ECO:0000256" key="1">
    <source>
        <dbReference type="SAM" id="SignalP"/>
    </source>
</evidence>
<dbReference type="RefSeq" id="WP_126606803.1">
    <property type="nucleotide sequence ID" value="NZ_AP025145.1"/>
</dbReference>
<dbReference type="EMBL" id="BSNX01000075">
    <property type="protein sequence ID" value="GLQ75934.1"/>
    <property type="molecule type" value="Genomic_DNA"/>
</dbReference>
<dbReference type="AlphaFoldDB" id="A0AAV5P046"/>
<reference evidence="3" key="1">
    <citation type="journal article" date="2019" name="Int. J. Syst. Evol. Microbiol.">
        <title>The Global Catalogue of Microorganisms (GCM) 10K type strain sequencing project: providing services to taxonomists for standard genome sequencing and annotation.</title>
        <authorList>
            <consortium name="The Broad Institute Genomics Platform"/>
            <consortium name="The Broad Institute Genome Sequencing Center for Infectious Disease"/>
            <person name="Wu L."/>
            <person name="Ma J."/>
        </authorList>
    </citation>
    <scope>NUCLEOTIDE SEQUENCE [LARGE SCALE GENOMIC DNA]</scope>
    <source>
        <strain evidence="3">NBRC 15640</strain>
    </source>
</reference>
<dbReference type="Proteomes" id="UP001156690">
    <property type="component" value="Unassembled WGS sequence"/>
</dbReference>
<feature type="chain" id="PRO_5043327414" evidence="1">
    <location>
        <begin position="24"/>
        <end position="156"/>
    </location>
</feature>
<name>A0AAV5P046_9VIBR</name>
<protein>
    <submittedName>
        <fullName evidence="2">Uncharacterized protein</fullName>
    </submittedName>
</protein>
<gene>
    <name evidence="2" type="ORF">GCM10007932_52970</name>
</gene>
<accession>A0AAV5P046</accession>
<evidence type="ECO:0000313" key="2">
    <source>
        <dbReference type="EMBL" id="GLQ75934.1"/>
    </source>
</evidence>
<keyword evidence="1" id="KW-0732">Signal</keyword>
<comment type="caution">
    <text evidence="2">The sequence shown here is derived from an EMBL/GenBank/DDBJ whole genome shotgun (WGS) entry which is preliminary data.</text>
</comment>
<proteinExistence type="predicted"/>